<feature type="binding site" evidence="8">
    <location>
        <position position="27"/>
    </location>
    <ligand>
        <name>GTP</name>
        <dbReference type="ChEBI" id="CHEBI:37565"/>
    </ligand>
</feature>
<dbReference type="InterPro" id="IPR025877">
    <property type="entry name" value="MobA-like_NTP_Trfase"/>
</dbReference>
<comment type="domain">
    <text evidence="8">The N-terminal domain determines nucleotide recognition and specific binding, while the C-terminal domain determines the specific binding to the target protein.</text>
</comment>
<dbReference type="InterPro" id="IPR029044">
    <property type="entry name" value="Nucleotide-diphossugar_trans"/>
</dbReference>
<comment type="caution">
    <text evidence="10">The sequence shown here is derived from an EMBL/GenBank/DDBJ whole genome shotgun (WGS) entry which is preliminary data.</text>
</comment>
<dbReference type="Pfam" id="PF12804">
    <property type="entry name" value="NTP_transf_3"/>
    <property type="match status" value="1"/>
</dbReference>
<feature type="binding site" evidence="8">
    <location>
        <position position="106"/>
    </location>
    <ligand>
        <name>GTP</name>
        <dbReference type="ChEBI" id="CHEBI:37565"/>
    </ligand>
</feature>
<name>A0A9W6JPA9_9HYPH</name>
<dbReference type="EMBL" id="BSFL01000003">
    <property type="protein sequence ID" value="GLK81301.1"/>
    <property type="molecule type" value="Genomic_DNA"/>
</dbReference>
<dbReference type="GO" id="GO:0046872">
    <property type="term" value="F:metal ion binding"/>
    <property type="evidence" value="ECO:0007669"/>
    <property type="project" value="UniProtKB-KW"/>
</dbReference>
<reference evidence="10" key="2">
    <citation type="submission" date="2023-01" db="EMBL/GenBank/DDBJ databases">
        <authorList>
            <person name="Sun Q."/>
            <person name="Evtushenko L."/>
        </authorList>
    </citation>
    <scope>NUCLEOTIDE SEQUENCE</scope>
    <source>
        <strain evidence="10">VKM B-2748</strain>
    </source>
</reference>
<dbReference type="CDD" id="cd02503">
    <property type="entry name" value="MobA"/>
    <property type="match status" value="1"/>
</dbReference>
<keyword evidence="7 8" id="KW-0501">Molybdenum cofactor biosynthesis</keyword>
<dbReference type="SUPFAM" id="SSF53448">
    <property type="entry name" value="Nucleotide-diphospho-sugar transferases"/>
    <property type="match status" value="1"/>
</dbReference>
<keyword evidence="1 8" id="KW-0963">Cytoplasm</keyword>
<dbReference type="EC" id="2.7.7.77" evidence="8"/>
<dbReference type="HAMAP" id="MF_00316">
    <property type="entry name" value="MobA"/>
    <property type="match status" value="1"/>
</dbReference>
<feature type="binding site" evidence="8">
    <location>
        <position position="106"/>
    </location>
    <ligand>
        <name>Mg(2+)</name>
        <dbReference type="ChEBI" id="CHEBI:18420"/>
    </ligand>
</feature>
<comment type="catalytic activity">
    <reaction evidence="8">
        <text>Mo-molybdopterin + GTP + H(+) = Mo-molybdopterin guanine dinucleotide + diphosphate</text>
        <dbReference type="Rhea" id="RHEA:34243"/>
        <dbReference type="ChEBI" id="CHEBI:15378"/>
        <dbReference type="ChEBI" id="CHEBI:33019"/>
        <dbReference type="ChEBI" id="CHEBI:37565"/>
        <dbReference type="ChEBI" id="CHEBI:71302"/>
        <dbReference type="ChEBI" id="CHEBI:71310"/>
        <dbReference type="EC" id="2.7.7.77"/>
    </reaction>
</comment>
<evidence type="ECO:0000256" key="6">
    <source>
        <dbReference type="ARBA" id="ARBA00023134"/>
    </source>
</evidence>
<keyword evidence="4 8" id="KW-0547">Nucleotide-binding</keyword>
<feature type="binding site" evidence="8">
    <location>
        <begin position="14"/>
        <end position="16"/>
    </location>
    <ligand>
        <name>GTP</name>
        <dbReference type="ChEBI" id="CHEBI:37565"/>
    </ligand>
</feature>
<keyword evidence="11" id="KW-1185">Reference proteome</keyword>
<dbReference type="PANTHER" id="PTHR19136:SF81">
    <property type="entry name" value="MOLYBDENUM COFACTOR GUANYLYLTRANSFERASE"/>
    <property type="match status" value="1"/>
</dbReference>
<evidence type="ECO:0000256" key="1">
    <source>
        <dbReference type="ARBA" id="ARBA00022490"/>
    </source>
</evidence>
<dbReference type="InterPro" id="IPR013482">
    <property type="entry name" value="Molybde_CF_guanTrfase"/>
</dbReference>
<dbReference type="GO" id="GO:0005737">
    <property type="term" value="C:cytoplasm"/>
    <property type="evidence" value="ECO:0007669"/>
    <property type="project" value="UniProtKB-SubCell"/>
</dbReference>
<keyword evidence="6 8" id="KW-0342">GTP-binding</keyword>
<evidence type="ECO:0000313" key="10">
    <source>
        <dbReference type="EMBL" id="GLK81301.1"/>
    </source>
</evidence>
<dbReference type="GO" id="GO:1902758">
    <property type="term" value="P:bis(molybdopterin guanine dinucleotide)molybdenum biosynthetic process"/>
    <property type="evidence" value="ECO:0007669"/>
    <property type="project" value="TreeGrafter"/>
</dbReference>
<comment type="subcellular location">
    <subcellularLocation>
        <location evidence="8">Cytoplasm</location>
    </subcellularLocation>
</comment>
<evidence type="ECO:0000256" key="2">
    <source>
        <dbReference type="ARBA" id="ARBA00022679"/>
    </source>
</evidence>
<dbReference type="PANTHER" id="PTHR19136">
    <property type="entry name" value="MOLYBDENUM COFACTOR GUANYLYLTRANSFERASE"/>
    <property type="match status" value="1"/>
</dbReference>
<gene>
    <name evidence="8 10" type="primary">mobA</name>
    <name evidence="10" type="ORF">GCM10008174_30420</name>
</gene>
<evidence type="ECO:0000259" key="9">
    <source>
        <dbReference type="Pfam" id="PF12804"/>
    </source>
</evidence>
<evidence type="ECO:0000256" key="8">
    <source>
        <dbReference type="HAMAP-Rule" id="MF_00316"/>
    </source>
</evidence>
<protein>
    <recommendedName>
        <fullName evidence="8">Molybdenum cofactor guanylyltransferase</fullName>
        <shortName evidence="8">MoCo guanylyltransferase</shortName>
        <ecNumber evidence="8">2.7.7.77</ecNumber>
    </recommendedName>
    <alternativeName>
        <fullName evidence="8">GTP:molybdopterin guanylyltransferase</fullName>
    </alternativeName>
    <alternativeName>
        <fullName evidence="8">Mo-MPT guanylyltransferase</fullName>
    </alternativeName>
    <alternativeName>
        <fullName evidence="8">Molybdopterin guanylyltransferase</fullName>
    </alternativeName>
    <alternativeName>
        <fullName evidence="8">Molybdopterin-guanine dinucleotide synthase</fullName>
        <shortName evidence="8">MGD synthase</shortName>
    </alternativeName>
</protein>
<comment type="function">
    <text evidence="8">Transfers a GMP moiety from GTP to Mo-molybdopterin (Mo-MPT) cofactor (Moco or molybdenum cofactor) to form Mo-molybdopterin guanine dinucleotide (Mo-MGD) cofactor.</text>
</comment>
<dbReference type="AlphaFoldDB" id="A0A9W6JPA9"/>
<keyword evidence="2 8" id="KW-0808">Transferase</keyword>
<dbReference type="GO" id="GO:0005525">
    <property type="term" value="F:GTP binding"/>
    <property type="evidence" value="ECO:0007669"/>
    <property type="project" value="UniProtKB-UniRule"/>
</dbReference>
<accession>A0A9W6JPA9</accession>
<comment type="caution">
    <text evidence="8">Lacks conserved residue(s) required for the propagation of feature annotation.</text>
</comment>
<comment type="similarity">
    <text evidence="8">Belongs to the MobA family.</text>
</comment>
<keyword evidence="10" id="KW-0548">Nucleotidyltransferase</keyword>
<keyword evidence="5 8" id="KW-0460">Magnesium</keyword>
<feature type="domain" description="MobA-like NTP transferase" evidence="9">
    <location>
        <begin position="11"/>
        <end position="167"/>
    </location>
</feature>
<evidence type="ECO:0000256" key="4">
    <source>
        <dbReference type="ARBA" id="ARBA00022741"/>
    </source>
</evidence>
<comment type="subunit">
    <text evidence="8">Monomer.</text>
</comment>
<sequence>MTAPPSPRVAGLVLMGGEGSRMGGADKALLDLGGRPILAHALDRFRPQVGTLALSANGDLSRLAAFGLPALPDPPDGPGGPLSGVLAGLAFAEARGALWLATIPGDAAHPPLDLVARLLAAAGEAPAAASTARGVEPLHALWPVAAAMRLRALVGEGVASPKRALERLGAALVPFDDDRGFRDVDTPADLDAARRSLAGS</sequence>
<evidence type="ECO:0000313" key="11">
    <source>
        <dbReference type="Proteomes" id="UP001143309"/>
    </source>
</evidence>
<dbReference type="GO" id="GO:0061603">
    <property type="term" value="F:molybdenum cofactor guanylyltransferase activity"/>
    <property type="evidence" value="ECO:0007669"/>
    <property type="project" value="UniProtKB-EC"/>
</dbReference>
<dbReference type="RefSeq" id="WP_271201763.1">
    <property type="nucleotide sequence ID" value="NZ_BSFL01000003.1"/>
</dbReference>
<evidence type="ECO:0000256" key="7">
    <source>
        <dbReference type="ARBA" id="ARBA00023150"/>
    </source>
</evidence>
<dbReference type="Proteomes" id="UP001143309">
    <property type="component" value="Unassembled WGS sequence"/>
</dbReference>
<evidence type="ECO:0000256" key="5">
    <source>
        <dbReference type="ARBA" id="ARBA00022842"/>
    </source>
</evidence>
<dbReference type="Gene3D" id="3.90.550.10">
    <property type="entry name" value="Spore Coat Polysaccharide Biosynthesis Protein SpsA, Chain A"/>
    <property type="match status" value="1"/>
</dbReference>
<comment type="cofactor">
    <cofactor evidence="8">
        <name>Mg(2+)</name>
        <dbReference type="ChEBI" id="CHEBI:18420"/>
    </cofactor>
</comment>
<reference evidence="10" key="1">
    <citation type="journal article" date="2014" name="Int. J. Syst. Evol. Microbiol.">
        <title>Complete genome sequence of Corynebacterium casei LMG S-19264T (=DSM 44701T), isolated from a smear-ripened cheese.</title>
        <authorList>
            <consortium name="US DOE Joint Genome Institute (JGI-PGF)"/>
            <person name="Walter F."/>
            <person name="Albersmeier A."/>
            <person name="Kalinowski J."/>
            <person name="Ruckert C."/>
        </authorList>
    </citation>
    <scope>NUCLEOTIDE SEQUENCE</scope>
    <source>
        <strain evidence="10">VKM B-2748</strain>
    </source>
</reference>
<keyword evidence="3 8" id="KW-0479">Metal-binding</keyword>
<evidence type="ECO:0000256" key="3">
    <source>
        <dbReference type="ARBA" id="ARBA00022723"/>
    </source>
</evidence>
<feature type="binding site" evidence="8">
    <location>
        <position position="73"/>
    </location>
    <ligand>
        <name>GTP</name>
        <dbReference type="ChEBI" id="CHEBI:37565"/>
    </ligand>
</feature>
<organism evidence="10 11">
    <name type="scientific">Methylopila turkensis</name>
    <dbReference type="NCBI Taxonomy" id="1437816"/>
    <lineage>
        <taxon>Bacteria</taxon>
        <taxon>Pseudomonadati</taxon>
        <taxon>Pseudomonadota</taxon>
        <taxon>Alphaproteobacteria</taxon>
        <taxon>Hyphomicrobiales</taxon>
        <taxon>Methylopilaceae</taxon>
        <taxon>Methylopila</taxon>
    </lineage>
</organism>
<proteinExistence type="inferred from homology"/>